<protein>
    <submittedName>
        <fullName evidence="2">Uncharacterized protein</fullName>
    </submittedName>
</protein>
<feature type="region of interest" description="Disordered" evidence="1">
    <location>
        <begin position="1"/>
        <end position="20"/>
    </location>
</feature>
<gene>
    <name evidence="2" type="ORF">E2C01_093904</name>
</gene>
<feature type="compositionally biased region" description="Polar residues" evidence="1">
    <location>
        <begin position="1"/>
        <end position="13"/>
    </location>
</feature>
<accession>A0A5B7JKC7</accession>
<dbReference type="EMBL" id="VSRR010114470">
    <property type="protein sequence ID" value="MPC98531.1"/>
    <property type="molecule type" value="Genomic_DNA"/>
</dbReference>
<evidence type="ECO:0000313" key="2">
    <source>
        <dbReference type="EMBL" id="MPC98531.1"/>
    </source>
</evidence>
<proteinExistence type="predicted"/>
<keyword evidence="3" id="KW-1185">Reference proteome</keyword>
<dbReference type="Proteomes" id="UP000324222">
    <property type="component" value="Unassembled WGS sequence"/>
</dbReference>
<organism evidence="2 3">
    <name type="scientific">Portunus trituberculatus</name>
    <name type="common">Swimming crab</name>
    <name type="synonym">Neptunus trituberculatus</name>
    <dbReference type="NCBI Taxonomy" id="210409"/>
    <lineage>
        <taxon>Eukaryota</taxon>
        <taxon>Metazoa</taxon>
        <taxon>Ecdysozoa</taxon>
        <taxon>Arthropoda</taxon>
        <taxon>Crustacea</taxon>
        <taxon>Multicrustacea</taxon>
        <taxon>Malacostraca</taxon>
        <taxon>Eumalacostraca</taxon>
        <taxon>Eucarida</taxon>
        <taxon>Decapoda</taxon>
        <taxon>Pleocyemata</taxon>
        <taxon>Brachyura</taxon>
        <taxon>Eubrachyura</taxon>
        <taxon>Portunoidea</taxon>
        <taxon>Portunidae</taxon>
        <taxon>Portuninae</taxon>
        <taxon>Portunus</taxon>
    </lineage>
</organism>
<comment type="caution">
    <text evidence="2">The sequence shown here is derived from an EMBL/GenBank/DDBJ whole genome shotgun (WGS) entry which is preliminary data.</text>
</comment>
<sequence>MRSRININQSSALPSIGRPEKPLEKRLTKLPSSLVLRCAVWGPEKPTSPSHIYRLLFLARGGSVLCFLGNESGEKCRN</sequence>
<reference evidence="2 3" key="1">
    <citation type="submission" date="2019-05" db="EMBL/GenBank/DDBJ databases">
        <title>Another draft genome of Portunus trituberculatus and its Hox gene families provides insights of decapod evolution.</title>
        <authorList>
            <person name="Jeong J.-H."/>
            <person name="Song I."/>
            <person name="Kim S."/>
            <person name="Choi T."/>
            <person name="Kim D."/>
            <person name="Ryu S."/>
            <person name="Kim W."/>
        </authorList>
    </citation>
    <scope>NUCLEOTIDE SEQUENCE [LARGE SCALE GENOMIC DNA]</scope>
    <source>
        <tissue evidence="2">Muscle</tissue>
    </source>
</reference>
<evidence type="ECO:0000313" key="3">
    <source>
        <dbReference type="Proteomes" id="UP000324222"/>
    </source>
</evidence>
<name>A0A5B7JKC7_PORTR</name>
<evidence type="ECO:0000256" key="1">
    <source>
        <dbReference type="SAM" id="MobiDB-lite"/>
    </source>
</evidence>
<dbReference type="AlphaFoldDB" id="A0A5B7JKC7"/>